<organism evidence="4 5">
    <name type="scientific">Deinococcus cavernae</name>
    <dbReference type="NCBI Taxonomy" id="2320857"/>
    <lineage>
        <taxon>Bacteria</taxon>
        <taxon>Thermotogati</taxon>
        <taxon>Deinococcota</taxon>
        <taxon>Deinococci</taxon>
        <taxon>Deinococcales</taxon>
        <taxon>Deinococcaceae</taxon>
        <taxon>Deinococcus</taxon>
    </lineage>
</organism>
<dbReference type="InterPro" id="IPR000182">
    <property type="entry name" value="GNAT_dom"/>
</dbReference>
<keyword evidence="1 4" id="KW-0808">Transferase</keyword>
<protein>
    <submittedName>
        <fullName evidence="4">GNAT family N-acetyltransferase</fullName>
    </submittedName>
</protein>
<dbReference type="EMBL" id="QYUJ01000014">
    <property type="protein sequence ID" value="RJF71212.1"/>
    <property type="molecule type" value="Genomic_DNA"/>
</dbReference>
<evidence type="ECO:0000259" key="3">
    <source>
        <dbReference type="PROSITE" id="PS51186"/>
    </source>
</evidence>
<proteinExistence type="predicted"/>
<dbReference type="InterPro" id="IPR050832">
    <property type="entry name" value="Bact_Acetyltransf"/>
</dbReference>
<dbReference type="RefSeq" id="WP_119762157.1">
    <property type="nucleotide sequence ID" value="NZ_QYUJ01000014.1"/>
</dbReference>
<gene>
    <name evidence="4" type="ORF">D3875_06135</name>
</gene>
<dbReference type="PANTHER" id="PTHR43877">
    <property type="entry name" value="AMINOALKYLPHOSPHONATE N-ACETYLTRANSFERASE-RELATED-RELATED"/>
    <property type="match status" value="1"/>
</dbReference>
<dbReference type="Proteomes" id="UP000286287">
    <property type="component" value="Unassembled WGS sequence"/>
</dbReference>
<reference evidence="4 5" key="1">
    <citation type="submission" date="2018-09" db="EMBL/GenBank/DDBJ databases">
        <authorList>
            <person name="Zhu H."/>
        </authorList>
    </citation>
    <scope>NUCLEOTIDE SEQUENCE [LARGE SCALE GENOMIC DNA]</scope>
    <source>
        <strain evidence="4 5">K2S05-167</strain>
    </source>
</reference>
<dbReference type="PANTHER" id="PTHR43877:SF8">
    <property type="entry name" value="N-ACETYLGLUTAMATE SYNTHASE-RELATED"/>
    <property type="match status" value="1"/>
</dbReference>
<keyword evidence="5" id="KW-1185">Reference proteome</keyword>
<dbReference type="Gene3D" id="3.40.630.30">
    <property type="match status" value="1"/>
</dbReference>
<feature type="domain" description="N-acetyltransferase" evidence="3">
    <location>
        <begin position="6"/>
        <end position="154"/>
    </location>
</feature>
<accession>A0A418V543</accession>
<keyword evidence="2" id="KW-0012">Acyltransferase</keyword>
<evidence type="ECO:0000313" key="4">
    <source>
        <dbReference type="EMBL" id="RJF71212.1"/>
    </source>
</evidence>
<name>A0A418V543_9DEIO</name>
<dbReference type="InterPro" id="IPR016181">
    <property type="entry name" value="Acyl_CoA_acyltransferase"/>
</dbReference>
<dbReference type="GO" id="GO:0016747">
    <property type="term" value="F:acyltransferase activity, transferring groups other than amino-acyl groups"/>
    <property type="evidence" value="ECO:0007669"/>
    <property type="project" value="InterPro"/>
</dbReference>
<dbReference type="SUPFAM" id="SSF55729">
    <property type="entry name" value="Acyl-CoA N-acyltransferases (Nat)"/>
    <property type="match status" value="1"/>
</dbReference>
<evidence type="ECO:0000256" key="2">
    <source>
        <dbReference type="ARBA" id="ARBA00023315"/>
    </source>
</evidence>
<dbReference type="PROSITE" id="PS51186">
    <property type="entry name" value="GNAT"/>
    <property type="match status" value="1"/>
</dbReference>
<dbReference type="OrthoDB" id="59946at2"/>
<dbReference type="CDD" id="cd04301">
    <property type="entry name" value="NAT_SF"/>
    <property type="match status" value="1"/>
</dbReference>
<sequence length="335" mass="37441">MTTTTVNISPFDPMTAPDSQKLAVGQLLADAYAFAYPDDPPLLPEKEALSLTHLTPGERAEHFVIWDGLMAKAWGSLSFDTTQNLHVAHARLFVHPRCRREGLATALRGELEQVARREGRSTVTFGTSSRAPAGEAFAQQLHAQPALPMKVSRLDIPSVSQELLRAWQVRPANDPYTLHVWTRIPEAHLERMADMMMVMNTAPKGDLDMEDWVITPEMIRAWEGMIAEAGEVRYLMAVEDSRSGQLDGYTEVFWDAERSALVYQGATAVRPAARGLGLGKWLKAAMLRHVQEHCPGARWIRTNNANVNEAMLGINVSMGFEPWAQFTEWQLKLPQ</sequence>
<comment type="caution">
    <text evidence="4">The sequence shown here is derived from an EMBL/GenBank/DDBJ whole genome shotgun (WGS) entry which is preliminary data.</text>
</comment>
<evidence type="ECO:0000313" key="5">
    <source>
        <dbReference type="Proteomes" id="UP000286287"/>
    </source>
</evidence>
<evidence type="ECO:0000256" key="1">
    <source>
        <dbReference type="ARBA" id="ARBA00022679"/>
    </source>
</evidence>
<dbReference type="Pfam" id="PF00583">
    <property type="entry name" value="Acetyltransf_1"/>
    <property type="match status" value="1"/>
</dbReference>
<dbReference type="AlphaFoldDB" id="A0A418V543"/>